<dbReference type="Gene3D" id="1.20.120.1240">
    <property type="entry name" value="Dynamin, middle domain"/>
    <property type="match status" value="1"/>
</dbReference>
<gene>
    <name evidence="6" type="ORF">PYCCODRAFT_1393152</name>
</gene>
<dbReference type="STRING" id="1353009.A0A1Y2IHY2"/>
<dbReference type="Pfam" id="PF01031">
    <property type="entry name" value="Dynamin_M"/>
    <property type="match status" value="2"/>
</dbReference>
<dbReference type="InterPro" id="IPR001401">
    <property type="entry name" value="Dynamin_GTPase"/>
</dbReference>
<dbReference type="InterPro" id="IPR022812">
    <property type="entry name" value="Dynamin"/>
</dbReference>
<dbReference type="GO" id="GO:0008017">
    <property type="term" value="F:microtubule binding"/>
    <property type="evidence" value="ECO:0007669"/>
    <property type="project" value="TreeGrafter"/>
</dbReference>
<keyword evidence="1" id="KW-0547">Nucleotide-binding</keyword>
<feature type="domain" description="GED" evidence="4">
    <location>
        <begin position="687"/>
        <end position="780"/>
    </location>
</feature>
<dbReference type="Pfam" id="PF00350">
    <property type="entry name" value="Dynamin_N"/>
    <property type="match status" value="1"/>
</dbReference>
<feature type="compositionally biased region" description="Basic and acidic residues" evidence="3">
    <location>
        <begin position="439"/>
        <end position="449"/>
    </location>
</feature>
<dbReference type="SUPFAM" id="SSF52540">
    <property type="entry name" value="P-loop containing nucleoside triphosphate hydrolases"/>
    <property type="match status" value="1"/>
</dbReference>
<dbReference type="Gene3D" id="3.40.50.300">
    <property type="entry name" value="P-loop containing nucleotide triphosphate hydrolases"/>
    <property type="match status" value="1"/>
</dbReference>
<feature type="domain" description="Dynamin-type G" evidence="5">
    <location>
        <begin position="45"/>
        <end position="353"/>
    </location>
</feature>
<dbReference type="EMBL" id="KZ084116">
    <property type="protein sequence ID" value="OSD00790.1"/>
    <property type="molecule type" value="Genomic_DNA"/>
</dbReference>
<dbReference type="GO" id="GO:0005886">
    <property type="term" value="C:plasma membrane"/>
    <property type="evidence" value="ECO:0007669"/>
    <property type="project" value="TreeGrafter"/>
</dbReference>
<dbReference type="OrthoDB" id="5061070at2759"/>
<dbReference type="InterPro" id="IPR003130">
    <property type="entry name" value="GED"/>
</dbReference>
<protein>
    <recommendedName>
        <fullName evidence="8">P-loop containing nucleoside triphosphate hydrolase protein</fullName>
    </recommendedName>
</protein>
<evidence type="ECO:0008006" key="8">
    <source>
        <dbReference type="Google" id="ProtNLM"/>
    </source>
</evidence>
<evidence type="ECO:0000256" key="2">
    <source>
        <dbReference type="ARBA" id="ARBA00023134"/>
    </source>
</evidence>
<evidence type="ECO:0000313" key="7">
    <source>
        <dbReference type="Proteomes" id="UP000193067"/>
    </source>
</evidence>
<accession>A0A1Y2IHY2</accession>
<feature type="region of interest" description="Disordered" evidence="3">
    <location>
        <begin position="603"/>
        <end position="641"/>
    </location>
</feature>
<evidence type="ECO:0000256" key="1">
    <source>
        <dbReference type="ARBA" id="ARBA00022741"/>
    </source>
</evidence>
<dbReference type="AlphaFoldDB" id="A0A1Y2IHY2"/>
<dbReference type="InterPro" id="IPR027417">
    <property type="entry name" value="P-loop_NTPase"/>
</dbReference>
<dbReference type="GO" id="GO:0005874">
    <property type="term" value="C:microtubule"/>
    <property type="evidence" value="ECO:0007669"/>
    <property type="project" value="TreeGrafter"/>
</dbReference>
<dbReference type="SMART" id="SM00053">
    <property type="entry name" value="DYNc"/>
    <property type="match status" value="1"/>
</dbReference>
<keyword evidence="2" id="KW-0342">GTP-binding</keyword>
<dbReference type="Proteomes" id="UP000193067">
    <property type="component" value="Unassembled WGS sequence"/>
</dbReference>
<dbReference type="PROSITE" id="PS51388">
    <property type="entry name" value="GED"/>
    <property type="match status" value="1"/>
</dbReference>
<dbReference type="GO" id="GO:0003924">
    <property type="term" value="F:GTPase activity"/>
    <property type="evidence" value="ECO:0007669"/>
    <property type="project" value="InterPro"/>
</dbReference>
<dbReference type="CDD" id="cd08771">
    <property type="entry name" value="DLP_1"/>
    <property type="match status" value="1"/>
</dbReference>
<dbReference type="GO" id="GO:0005737">
    <property type="term" value="C:cytoplasm"/>
    <property type="evidence" value="ECO:0007669"/>
    <property type="project" value="TreeGrafter"/>
</dbReference>
<dbReference type="GO" id="GO:0005525">
    <property type="term" value="F:GTP binding"/>
    <property type="evidence" value="ECO:0007669"/>
    <property type="project" value="InterPro"/>
</dbReference>
<evidence type="ECO:0000259" key="5">
    <source>
        <dbReference type="PROSITE" id="PS51718"/>
    </source>
</evidence>
<evidence type="ECO:0000256" key="3">
    <source>
        <dbReference type="SAM" id="MobiDB-lite"/>
    </source>
</evidence>
<dbReference type="Pfam" id="PF02212">
    <property type="entry name" value="GED"/>
    <property type="match status" value="1"/>
</dbReference>
<evidence type="ECO:0000313" key="6">
    <source>
        <dbReference type="EMBL" id="OSD00790.1"/>
    </source>
</evidence>
<proteinExistence type="predicted"/>
<dbReference type="PANTHER" id="PTHR11566:SF131">
    <property type="entry name" value="GTPASE, PUTATIVE (AFU_ORTHOLOGUE AFUA_6G07630)-RELATED"/>
    <property type="match status" value="1"/>
</dbReference>
<dbReference type="InterPro" id="IPR030381">
    <property type="entry name" value="G_DYNAMIN_dom"/>
</dbReference>
<dbReference type="InterPro" id="IPR020850">
    <property type="entry name" value="GED_dom"/>
</dbReference>
<name>A0A1Y2IHY2_TRAC3</name>
<reference evidence="6 7" key="1">
    <citation type="journal article" date="2015" name="Biotechnol. Biofuels">
        <title>Enhanced degradation of softwood versus hardwood by the white-rot fungus Pycnoporus coccineus.</title>
        <authorList>
            <person name="Couturier M."/>
            <person name="Navarro D."/>
            <person name="Chevret D."/>
            <person name="Henrissat B."/>
            <person name="Piumi F."/>
            <person name="Ruiz-Duenas F.J."/>
            <person name="Martinez A.T."/>
            <person name="Grigoriev I.V."/>
            <person name="Riley R."/>
            <person name="Lipzen A."/>
            <person name="Berrin J.G."/>
            <person name="Master E.R."/>
            <person name="Rosso M.N."/>
        </authorList>
    </citation>
    <scope>NUCLEOTIDE SEQUENCE [LARGE SCALE GENOMIC DNA]</scope>
    <source>
        <strain evidence="6 7">BRFM310</strain>
    </source>
</reference>
<dbReference type="PRINTS" id="PR00195">
    <property type="entry name" value="DYNAMIN"/>
</dbReference>
<evidence type="ECO:0000259" key="4">
    <source>
        <dbReference type="PROSITE" id="PS51388"/>
    </source>
</evidence>
<dbReference type="InterPro" id="IPR000375">
    <property type="entry name" value="Dynamin_stalk"/>
</dbReference>
<feature type="region of interest" description="Disordered" evidence="3">
    <location>
        <begin position="439"/>
        <end position="468"/>
    </location>
</feature>
<keyword evidence="7" id="KW-1185">Reference proteome</keyword>
<dbReference type="GO" id="GO:0031623">
    <property type="term" value="P:receptor internalization"/>
    <property type="evidence" value="ECO:0007669"/>
    <property type="project" value="TreeGrafter"/>
</dbReference>
<dbReference type="PROSITE" id="PS51718">
    <property type="entry name" value="G_DYNAMIN_2"/>
    <property type="match status" value="1"/>
</dbReference>
<sequence length="780" mass="86985">MLPVENSAPSGSGERTLIHDSTYSKTSQELIQFVTTLRGLGAQVLLDLPRIVVIGNQSAGKSSLVEAISGISVPRDAGTCTRCPMECRLAHTPDDWSCQISVRWEFDDYGAPLGEVYEVPFGPLVTLKTDVEPLLRRAQAAVLNGWMSDEELDQFAREGPKSKSTSKKTLAFSRNTICVDLKGPDLVDLSFVDLPGIVANADSEIVRLVEDLVTSYVEGNCLILVALPMSDDIENQKAARIAKEADPLGMRTIGVLTKPDTIPAGSTKRRELWLDVLEGREHPLQHGYFCTRQPDDDQRLAGITSSDARAAEAEFFRTTSPWSSSTVPRRFGTQNLVQSISELLTKIISDSLPHLLSEVASQLASTDKQLEGLPPQVTTEPSAFVLDLITKFRNDVVELVQGSPRHTALVQSNRITYKQFKKDILGTAPAFLPYLPPKDKAGKRIDGKQKGNGSKQKHLRIDDEEPEFQPAESTETEYLYLDDVRRHIEAAVTRELPNNTPYTAKRSLIQDFQRSWETHAMACFERVQTNVKTHLTELIKNRFERFSHLKGVISPAVMELMSRCSGETATQLKLVLKLECAAPFTQNTHYFADKRDKQFARYKQTREKKTNIGSSAQPAYHDYEEDDEDEGAPTGEFSFAAPRPTTMLNEKEKASMRNALAELVKLGYQVSEEDLGKLNKPDEYEEELEVMAEVRAYFQVSYKRIIDYVPLSIDLHLLYALAENLQGVLIEKLGLGSAKADARCAAYIAEDPHVVALRTELMAKKAKLESVQRALFNFGL</sequence>
<dbReference type="InterPro" id="IPR045063">
    <property type="entry name" value="Dynamin_N"/>
</dbReference>
<dbReference type="PANTHER" id="PTHR11566">
    <property type="entry name" value="DYNAMIN"/>
    <property type="match status" value="1"/>
</dbReference>
<organism evidence="6 7">
    <name type="scientific">Trametes coccinea (strain BRFM310)</name>
    <name type="common">Pycnoporus coccineus</name>
    <dbReference type="NCBI Taxonomy" id="1353009"/>
    <lineage>
        <taxon>Eukaryota</taxon>
        <taxon>Fungi</taxon>
        <taxon>Dikarya</taxon>
        <taxon>Basidiomycota</taxon>
        <taxon>Agaricomycotina</taxon>
        <taxon>Agaricomycetes</taxon>
        <taxon>Polyporales</taxon>
        <taxon>Polyporaceae</taxon>
        <taxon>Trametes</taxon>
    </lineage>
</organism>